<comment type="caution">
    <text evidence="2">The sequence shown here is derived from an EMBL/GenBank/DDBJ whole genome shotgun (WGS) entry which is preliminary data.</text>
</comment>
<dbReference type="RefSeq" id="WP_167057741.1">
    <property type="nucleotide sequence ID" value="NZ_JAAOZR010000017.1"/>
</dbReference>
<organism evidence="2 3">
    <name type="scientific">Paenibacillus aceris</name>
    <dbReference type="NCBI Taxonomy" id="869555"/>
    <lineage>
        <taxon>Bacteria</taxon>
        <taxon>Bacillati</taxon>
        <taxon>Bacillota</taxon>
        <taxon>Bacilli</taxon>
        <taxon>Bacillales</taxon>
        <taxon>Paenibacillaceae</taxon>
        <taxon>Paenibacillus</taxon>
    </lineage>
</organism>
<dbReference type="PANTHER" id="PTHR38011">
    <property type="entry name" value="DIHYDROFOLATE REDUCTASE FAMILY PROTEIN (AFU_ORTHOLOGUE AFUA_8G06820)"/>
    <property type="match status" value="1"/>
</dbReference>
<gene>
    <name evidence="2" type="ORF">J2Z65_003723</name>
</gene>
<evidence type="ECO:0000259" key="1">
    <source>
        <dbReference type="Pfam" id="PF01872"/>
    </source>
</evidence>
<accession>A0ABS4I114</accession>
<proteinExistence type="predicted"/>
<dbReference type="SUPFAM" id="SSF53597">
    <property type="entry name" value="Dihydrofolate reductase-like"/>
    <property type="match status" value="1"/>
</dbReference>
<dbReference type="EMBL" id="JAGGKV010000009">
    <property type="protein sequence ID" value="MBP1964500.1"/>
    <property type="molecule type" value="Genomic_DNA"/>
</dbReference>
<name>A0ABS4I114_9BACL</name>
<keyword evidence="3" id="KW-1185">Reference proteome</keyword>
<dbReference type="InterPro" id="IPR002734">
    <property type="entry name" value="RibDG_C"/>
</dbReference>
<evidence type="ECO:0000313" key="2">
    <source>
        <dbReference type="EMBL" id="MBP1964500.1"/>
    </source>
</evidence>
<dbReference type="Gene3D" id="3.40.430.10">
    <property type="entry name" value="Dihydrofolate Reductase, subunit A"/>
    <property type="match status" value="1"/>
</dbReference>
<dbReference type="InterPro" id="IPR024072">
    <property type="entry name" value="DHFR-like_dom_sf"/>
</dbReference>
<dbReference type="InterPro" id="IPR050765">
    <property type="entry name" value="Riboflavin_Biosynth_HTPR"/>
</dbReference>
<dbReference type="PANTHER" id="PTHR38011:SF11">
    <property type="entry name" value="2,5-DIAMINO-6-RIBOSYLAMINO-4(3H)-PYRIMIDINONE 5'-PHOSPHATE REDUCTASE"/>
    <property type="match status" value="1"/>
</dbReference>
<sequence>MRKVILFNRTSIDGFFTGPKGEIDWFIHDPEVDKAAHEMMDPDTIFFGRVTYQMFESYWPQVAKNPNAPMGAKALANELNEMTKIVFSTSLTNVTWENSKLVNGDLAKSVLEIKQSDGADIVIFGSGSIVQQLTNEGLIDEYLITVTPVVLGAGKPLFHDVKAVHRLKLKETRSFASGNVLLHYEKLSR</sequence>
<dbReference type="Pfam" id="PF01872">
    <property type="entry name" value="RibD_C"/>
    <property type="match status" value="1"/>
</dbReference>
<evidence type="ECO:0000313" key="3">
    <source>
        <dbReference type="Proteomes" id="UP001519344"/>
    </source>
</evidence>
<protein>
    <submittedName>
        <fullName evidence="2">Dihydrofolate reductase</fullName>
    </submittedName>
</protein>
<feature type="domain" description="Bacterial bifunctional deaminase-reductase C-terminal" evidence="1">
    <location>
        <begin position="2"/>
        <end position="180"/>
    </location>
</feature>
<reference evidence="2 3" key="1">
    <citation type="submission" date="2021-03" db="EMBL/GenBank/DDBJ databases">
        <title>Genomic Encyclopedia of Type Strains, Phase IV (KMG-IV): sequencing the most valuable type-strain genomes for metagenomic binning, comparative biology and taxonomic classification.</title>
        <authorList>
            <person name="Goeker M."/>
        </authorList>
    </citation>
    <scope>NUCLEOTIDE SEQUENCE [LARGE SCALE GENOMIC DNA]</scope>
    <source>
        <strain evidence="2 3">DSM 24950</strain>
    </source>
</reference>
<dbReference type="Proteomes" id="UP001519344">
    <property type="component" value="Unassembled WGS sequence"/>
</dbReference>